<evidence type="ECO:0000313" key="2">
    <source>
        <dbReference type="Proteomes" id="UP000324222"/>
    </source>
</evidence>
<sequence>MQEEEWAWWGGAASCSAAGQCQEGHSVIKRSLGSPYSRVAQEIRPLSLSCRRPTRACFLAAPRETAAGREALQAYCEVVVAGMGLVKREGEVWGGAGKGGMGGVVEK</sequence>
<reference evidence="1 2" key="1">
    <citation type="submission" date="2019-05" db="EMBL/GenBank/DDBJ databases">
        <title>Another draft genome of Portunus trituberculatus and its Hox gene families provides insights of decapod evolution.</title>
        <authorList>
            <person name="Jeong J.-H."/>
            <person name="Song I."/>
            <person name="Kim S."/>
            <person name="Choi T."/>
            <person name="Kim D."/>
            <person name="Ryu S."/>
            <person name="Kim W."/>
        </authorList>
    </citation>
    <scope>NUCLEOTIDE SEQUENCE [LARGE SCALE GENOMIC DNA]</scope>
    <source>
        <tissue evidence="1">Muscle</tissue>
    </source>
</reference>
<dbReference type="EMBL" id="VSRR010014137">
    <property type="protein sequence ID" value="MPC56664.1"/>
    <property type="molecule type" value="Genomic_DNA"/>
</dbReference>
<protein>
    <submittedName>
        <fullName evidence="1">Uncharacterized protein</fullName>
    </submittedName>
</protein>
<evidence type="ECO:0000313" key="1">
    <source>
        <dbReference type="EMBL" id="MPC56664.1"/>
    </source>
</evidence>
<dbReference type="Proteomes" id="UP000324222">
    <property type="component" value="Unassembled WGS sequence"/>
</dbReference>
<accession>A0A5B7GJI2</accession>
<gene>
    <name evidence="1" type="ORF">E2C01_050628</name>
</gene>
<keyword evidence="2" id="KW-1185">Reference proteome</keyword>
<dbReference type="AlphaFoldDB" id="A0A5B7GJI2"/>
<proteinExistence type="predicted"/>
<comment type="caution">
    <text evidence="1">The sequence shown here is derived from an EMBL/GenBank/DDBJ whole genome shotgun (WGS) entry which is preliminary data.</text>
</comment>
<organism evidence="1 2">
    <name type="scientific">Portunus trituberculatus</name>
    <name type="common">Swimming crab</name>
    <name type="synonym">Neptunus trituberculatus</name>
    <dbReference type="NCBI Taxonomy" id="210409"/>
    <lineage>
        <taxon>Eukaryota</taxon>
        <taxon>Metazoa</taxon>
        <taxon>Ecdysozoa</taxon>
        <taxon>Arthropoda</taxon>
        <taxon>Crustacea</taxon>
        <taxon>Multicrustacea</taxon>
        <taxon>Malacostraca</taxon>
        <taxon>Eumalacostraca</taxon>
        <taxon>Eucarida</taxon>
        <taxon>Decapoda</taxon>
        <taxon>Pleocyemata</taxon>
        <taxon>Brachyura</taxon>
        <taxon>Eubrachyura</taxon>
        <taxon>Portunoidea</taxon>
        <taxon>Portunidae</taxon>
        <taxon>Portuninae</taxon>
        <taxon>Portunus</taxon>
    </lineage>
</organism>
<name>A0A5B7GJI2_PORTR</name>